<dbReference type="Gene3D" id="1.20.1250.20">
    <property type="entry name" value="MFS general substrate transporter like domains"/>
    <property type="match status" value="1"/>
</dbReference>
<dbReference type="Proteomes" id="UP000319160">
    <property type="component" value="Unassembled WGS sequence"/>
</dbReference>
<protein>
    <recommendedName>
        <fullName evidence="7">DUF2264 domain-containing protein</fullName>
    </recommendedName>
</protein>
<dbReference type="OrthoDB" id="6132182at2759"/>
<dbReference type="InterPro" id="IPR049349">
    <property type="entry name" value="DUF2264_N"/>
</dbReference>
<evidence type="ECO:0000259" key="3">
    <source>
        <dbReference type="Pfam" id="PF10022"/>
    </source>
</evidence>
<reference evidence="6" key="1">
    <citation type="submission" date="2019-06" db="EMBL/GenBank/DDBJ databases">
        <title>Draft genome sequence of the griseofulvin-producing fungus Xylaria cubensis strain G536.</title>
        <authorList>
            <person name="Mead M.E."/>
            <person name="Raja H.A."/>
            <person name="Steenwyk J.L."/>
            <person name="Knowles S.L."/>
            <person name="Oberlies N.H."/>
            <person name="Rokas A."/>
        </authorList>
    </citation>
    <scope>NUCLEOTIDE SEQUENCE [LARGE SCALE GENOMIC DNA]</scope>
    <source>
        <strain evidence="6">G536</strain>
    </source>
</reference>
<gene>
    <name evidence="5" type="ORF">FHL15_010633</name>
</gene>
<dbReference type="EMBL" id="VFLP01000087">
    <property type="protein sequence ID" value="TRX88443.1"/>
    <property type="molecule type" value="Genomic_DNA"/>
</dbReference>
<dbReference type="Pfam" id="PF10022">
    <property type="entry name" value="DUF2264"/>
    <property type="match status" value="1"/>
</dbReference>
<feature type="transmembrane region" description="Helical" evidence="2">
    <location>
        <begin position="266"/>
        <end position="288"/>
    </location>
</feature>
<feature type="transmembrane region" description="Helical" evidence="2">
    <location>
        <begin position="199"/>
        <end position="219"/>
    </location>
</feature>
<name>A0A553HKH6_9PEZI</name>
<evidence type="ECO:0000313" key="5">
    <source>
        <dbReference type="EMBL" id="TRX88443.1"/>
    </source>
</evidence>
<comment type="caution">
    <text evidence="5">The sequence shown here is derived from an EMBL/GenBank/DDBJ whole genome shotgun (WGS) entry which is preliminary data.</text>
</comment>
<keyword evidence="2" id="KW-0472">Membrane</keyword>
<keyword evidence="2" id="KW-0812">Transmembrane</keyword>
<feature type="domain" description="DUF2264" evidence="3">
    <location>
        <begin position="517"/>
        <end position="879"/>
    </location>
</feature>
<evidence type="ECO:0000256" key="2">
    <source>
        <dbReference type="SAM" id="Phobius"/>
    </source>
</evidence>
<sequence>METSENRANAKSHPVRTIGETEEADPIPSSSTKAPRKSLWWAWLYIFDWYPSHYSDEERRLLRKQDSIILPLCCLMFFIKWLDQSNLNTAYVSGMKEELNLEGNDFRNPVNDDYFKTTSNEILRTYYGDSMVNLNILPKSSSKRTTNLRTTISPRNSRNPRFKREYLHFNILVSRRRDLQEVAASRNLDGVAGLSGWRWLFLIDGFISLPIAIAGYFLFPGLPFSPKVWWLTENEQKLARKRMRDDGVKESRKIGKRMLKRVFTHWHFYVAVLAYSSSYVTGQMALWLKYEKDNFGAFEQWQVNVYPTGVQAIAIVTGILATSLCMVYPLWAILSVVCGILLFSNVSLLVWNIPRGLKFTAWYLLGTTSAVTPILFPWVNIIMKDDNEARGFTTGAMMTLGWAFFSFYPITVFPVLEAPRWLKGFSVNTAFVVLFWATFMIGQYLWSRDKKKAQRLADHAEVMRVAEKEEDIENIEGNEQTDIRCFIGPAYFVALLRTPPKMPVLEGFSDNTFESYEDLIKAAVAILRPLERYKSVGKARIKIATATGAGFSETAAQLEGFARPLWAVAELLSLKAREPTSLPDLQELDLESWITGLKNGVDPASPEYWGDVSESDQRMVEMESIAYALLVSPSHFSFSEDQIARSNLVNWLRQINDREMPLNNWRWFRVFVNLALVKALGIPLEEVRRKIDEDLEALDSFYQEDGWSSDGPWGETRRQADYYSGSFAIQFAQLLYIRFASDIDPARANNYRSQARSFASSFFRYFDSDGAAIPFGRSLTYRFAFAAFWPAVVNAGVELAPPLDDMGVVKGILFRHMRWWTKYPDLFDTDGTISIGFAYPNLYMSEAYNSPQSVYWCLKTLTAIGIPRSHPFWACKELPHPLCSANYHSKFPQCAIVRTPRHILCNTREHHFLLSSGQYTSKPHKGREAKYGKFAYSSAFGFSVPTGSTLEQMAPDSVLCLSRDVGDTWKTRWDPFDVRFSSFQLASEVVPVLHSSWKPWKDLNVVIKTTLVSPTQSWPGWHLRLHEFRFDAADSDRLRKIHCVDSGFAISESLPGGGSLFETADATANTLEWNMTPGWWRDRDGGCLGVTDAGASGVLDVTQLFTDNARATGSIRSLFMKADPNTNIMVSRTIIPYSHAVLSISYPKIIDDDTESCSSKTSIWLATGVFAVTHSSTRTPEELRKLWRALPDQFVQVREKLREVAGYR</sequence>
<feature type="transmembrane region" description="Helical" evidence="2">
    <location>
        <begin position="333"/>
        <end position="353"/>
    </location>
</feature>
<dbReference type="InterPro" id="IPR049237">
    <property type="entry name" value="DUF2264_C"/>
</dbReference>
<feature type="domain" description="DUF2264" evidence="4">
    <location>
        <begin position="893"/>
        <end position="1192"/>
    </location>
</feature>
<feature type="transmembrane region" description="Helical" evidence="2">
    <location>
        <begin position="359"/>
        <end position="379"/>
    </location>
</feature>
<dbReference type="SUPFAM" id="SSF103473">
    <property type="entry name" value="MFS general substrate transporter"/>
    <property type="match status" value="1"/>
</dbReference>
<dbReference type="PANTHER" id="PTHR35339">
    <property type="entry name" value="LINALOOL DEHYDRATASE_ISOMERASE DOMAIN-CONTAINING PROTEIN"/>
    <property type="match status" value="1"/>
</dbReference>
<dbReference type="PANTHER" id="PTHR35339:SF2">
    <property type="entry name" value="DUF2264 DOMAIN-CONTAINING PROTEIN-RELATED"/>
    <property type="match status" value="1"/>
</dbReference>
<dbReference type="Pfam" id="PF20938">
    <property type="entry name" value="DUF2264_C"/>
    <property type="match status" value="1"/>
</dbReference>
<keyword evidence="6" id="KW-1185">Reference proteome</keyword>
<feature type="region of interest" description="Disordered" evidence="1">
    <location>
        <begin position="1"/>
        <end position="33"/>
    </location>
</feature>
<evidence type="ECO:0000256" key="1">
    <source>
        <dbReference type="SAM" id="MobiDB-lite"/>
    </source>
</evidence>
<feature type="transmembrane region" description="Helical" evidence="2">
    <location>
        <begin position="425"/>
        <end position="446"/>
    </location>
</feature>
<dbReference type="InterPro" id="IPR016624">
    <property type="entry name" value="UCP014753"/>
</dbReference>
<feature type="transmembrane region" description="Helical" evidence="2">
    <location>
        <begin position="391"/>
        <end position="413"/>
    </location>
</feature>
<evidence type="ECO:0000313" key="6">
    <source>
        <dbReference type="Proteomes" id="UP000319160"/>
    </source>
</evidence>
<proteinExistence type="predicted"/>
<accession>A0A553HKH6</accession>
<evidence type="ECO:0000259" key="4">
    <source>
        <dbReference type="Pfam" id="PF20938"/>
    </source>
</evidence>
<dbReference type="InterPro" id="IPR036259">
    <property type="entry name" value="MFS_trans_sf"/>
</dbReference>
<evidence type="ECO:0008006" key="7">
    <source>
        <dbReference type="Google" id="ProtNLM"/>
    </source>
</evidence>
<organism evidence="5 6">
    <name type="scientific">Xylaria flabelliformis</name>
    <dbReference type="NCBI Taxonomy" id="2512241"/>
    <lineage>
        <taxon>Eukaryota</taxon>
        <taxon>Fungi</taxon>
        <taxon>Dikarya</taxon>
        <taxon>Ascomycota</taxon>
        <taxon>Pezizomycotina</taxon>
        <taxon>Sordariomycetes</taxon>
        <taxon>Xylariomycetidae</taxon>
        <taxon>Xylariales</taxon>
        <taxon>Xylariaceae</taxon>
        <taxon>Xylaria</taxon>
    </lineage>
</organism>
<dbReference type="AlphaFoldDB" id="A0A553HKH6"/>
<feature type="transmembrane region" description="Helical" evidence="2">
    <location>
        <begin position="308"/>
        <end position="328"/>
    </location>
</feature>
<keyword evidence="2" id="KW-1133">Transmembrane helix</keyword>